<dbReference type="AlphaFoldDB" id="A0A9Q1JG30"/>
<gene>
    <name evidence="2" type="ORF">SKAU_G00030820</name>
</gene>
<evidence type="ECO:0000256" key="1">
    <source>
        <dbReference type="SAM" id="MobiDB-lite"/>
    </source>
</evidence>
<evidence type="ECO:0000313" key="2">
    <source>
        <dbReference type="EMBL" id="KAJ8382304.1"/>
    </source>
</evidence>
<keyword evidence="3" id="KW-1185">Reference proteome</keyword>
<dbReference type="EMBL" id="JAINUF010000001">
    <property type="protein sequence ID" value="KAJ8382304.1"/>
    <property type="molecule type" value="Genomic_DNA"/>
</dbReference>
<comment type="caution">
    <text evidence="2">The sequence shown here is derived from an EMBL/GenBank/DDBJ whole genome shotgun (WGS) entry which is preliminary data.</text>
</comment>
<evidence type="ECO:0000313" key="3">
    <source>
        <dbReference type="Proteomes" id="UP001152622"/>
    </source>
</evidence>
<reference evidence="2" key="1">
    <citation type="journal article" date="2023" name="Science">
        <title>Genome structures resolve the early diversification of teleost fishes.</title>
        <authorList>
            <person name="Parey E."/>
            <person name="Louis A."/>
            <person name="Montfort J."/>
            <person name="Bouchez O."/>
            <person name="Roques C."/>
            <person name="Iampietro C."/>
            <person name="Lluch J."/>
            <person name="Castinel A."/>
            <person name="Donnadieu C."/>
            <person name="Desvignes T."/>
            <person name="Floi Bucao C."/>
            <person name="Jouanno E."/>
            <person name="Wen M."/>
            <person name="Mejri S."/>
            <person name="Dirks R."/>
            <person name="Jansen H."/>
            <person name="Henkel C."/>
            <person name="Chen W.J."/>
            <person name="Zahm M."/>
            <person name="Cabau C."/>
            <person name="Klopp C."/>
            <person name="Thompson A.W."/>
            <person name="Robinson-Rechavi M."/>
            <person name="Braasch I."/>
            <person name="Lecointre G."/>
            <person name="Bobe J."/>
            <person name="Postlethwait J.H."/>
            <person name="Berthelot C."/>
            <person name="Roest Crollius H."/>
            <person name="Guiguen Y."/>
        </authorList>
    </citation>
    <scope>NUCLEOTIDE SEQUENCE</scope>
    <source>
        <strain evidence="2">WJC10195</strain>
    </source>
</reference>
<name>A0A9Q1JG30_SYNKA</name>
<feature type="region of interest" description="Disordered" evidence="1">
    <location>
        <begin position="1"/>
        <end position="21"/>
    </location>
</feature>
<organism evidence="2 3">
    <name type="scientific">Synaphobranchus kaupii</name>
    <name type="common">Kaup's arrowtooth eel</name>
    <dbReference type="NCBI Taxonomy" id="118154"/>
    <lineage>
        <taxon>Eukaryota</taxon>
        <taxon>Metazoa</taxon>
        <taxon>Chordata</taxon>
        <taxon>Craniata</taxon>
        <taxon>Vertebrata</taxon>
        <taxon>Euteleostomi</taxon>
        <taxon>Actinopterygii</taxon>
        <taxon>Neopterygii</taxon>
        <taxon>Teleostei</taxon>
        <taxon>Anguilliformes</taxon>
        <taxon>Synaphobranchidae</taxon>
        <taxon>Synaphobranchus</taxon>
    </lineage>
</organism>
<proteinExistence type="predicted"/>
<accession>A0A9Q1JG30</accession>
<dbReference type="Proteomes" id="UP001152622">
    <property type="component" value="Chromosome 1"/>
</dbReference>
<sequence>MALICQETLGPPVTPPRDGVPSRSFLCSERKVGWQRQAGRRAGPPGSNLTFTKTLGCRGQSDWGQNAPRTLSPWPAAASLCCRGNDLRFGSGDVFMWATAEEDWNH</sequence>
<protein>
    <submittedName>
        <fullName evidence="2">Uncharacterized protein</fullName>
    </submittedName>
</protein>